<dbReference type="EMBL" id="JPSL02000038">
    <property type="protein sequence ID" value="KGQ22801.2"/>
    <property type="molecule type" value="Genomic_DNA"/>
</dbReference>
<dbReference type="STRING" id="276.THFILI_04285"/>
<dbReference type="RefSeq" id="WP_038061248.1">
    <property type="nucleotide sequence ID" value="NZ_JPSL02000038.1"/>
</dbReference>
<dbReference type="OrthoDB" id="9770793at2"/>
<dbReference type="PANTHER" id="PTHR42110:SF1">
    <property type="entry name" value="L-ASPARAGINASE, PUTATIVE (AFU_ORTHOLOGUE AFUA_3G11890)-RELATED"/>
    <property type="match status" value="1"/>
</dbReference>
<keyword evidence="2" id="KW-1185">Reference proteome</keyword>
<dbReference type="Pfam" id="PF06089">
    <property type="entry name" value="Asparaginase_II"/>
    <property type="match status" value="1"/>
</dbReference>
<evidence type="ECO:0000313" key="2">
    <source>
        <dbReference type="Proteomes" id="UP000030364"/>
    </source>
</evidence>
<evidence type="ECO:0000313" key="1">
    <source>
        <dbReference type="EMBL" id="KGQ22801.2"/>
    </source>
</evidence>
<dbReference type="InterPro" id="IPR010349">
    <property type="entry name" value="Asparaginase_II"/>
</dbReference>
<dbReference type="PANTHER" id="PTHR42110">
    <property type="entry name" value="L-ASPARAGINASE, PUTATIVE (AFU_ORTHOLOGUE AFUA_3G11890)-RELATED"/>
    <property type="match status" value="1"/>
</dbReference>
<organism evidence="1 2">
    <name type="scientific">Thermus filiformis</name>
    <dbReference type="NCBI Taxonomy" id="276"/>
    <lineage>
        <taxon>Bacteria</taxon>
        <taxon>Thermotogati</taxon>
        <taxon>Deinococcota</taxon>
        <taxon>Deinococci</taxon>
        <taxon>Thermales</taxon>
        <taxon>Thermaceae</taxon>
        <taxon>Thermus</taxon>
    </lineage>
</organism>
<name>A0A0A2WRL7_THEFI</name>
<dbReference type="AlphaFoldDB" id="A0A0A2WRL7"/>
<reference evidence="1 2" key="1">
    <citation type="journal article" date="2015" name="Genome Announc.">
        <title>Draft Genome Sequence of the Thermophile Thermus filiformis ATCC 43280, Producer of Carotenoid-(Di)glucoside-Branched Fatty Acid (Di)esters and Source of Hyperthermostable Enzymes of Biotechnological Interest.</title>
        <authorList>
            <person name="Mandelli F."/>
            <person name="Oliveira Ramires B."/>
            <person name="Couger M.B."/>
            <person name="Paixao D.A."/>
            <person name="Camilo C.M."/>
            <person name="Polikarpov I."/>
            <person name="Prade R."/>
            <person name="Riano-Pachon D.M."/>
            <person name="Squina F.M."/>
        </authorList>
    </citation>
    <scope>NUCLEOTIDE SEQUENCE [LARGE SCALE GENOMIC DNA]</scope>
    <source>
        <strain evidence="1 2">ATCC 43280</strain>
    </source>
</reference>
<gene>
    <name evidence="1" type="ORF">THFILI_04285</name>
</gene>
<dbReference type="Proteomes" id="UP000030364">
    <property type="component" value="Unassembled WGS sequence"/>
</dbReference>
<proteinExistence type="predicted"/>
<protein>
    <submittedName>
        <fullName evidence="1">Asparaginase</fullName>
    </submittedName>
</protein>
<accession>A0A0A2WRL7</accession>
<sequence>MKAFVLSYRGEEVENRYRISLALWGPRGLYGYAGDPTLWTYLRSSAKPFQALALFLTGAVERFGLSEEEVALATASHDGTPAHVEVAAGFLAKLGLGPEHLACGVHPPFSKEARRALEEQGLSPTPLHHNCSGKHAGMLAAALALGVPWEGYERPDHPVQRLNARTLGELSGVEPRLATDGCSVPTFALPLARAARAFYLLARPEEAPEAYREPLLRVRAAMRAHPDLVAGPGSIDTLLMERLPLLAKRGADGYYGMALLEGPRGPLGVALKVEDGSGQAREVAVVALLRLLGLDPGPTPWDRPVLRNYRGLEVGHLEARLEVRWV</sequence>
<comment type="caution">
    <text evidence="1">The sequence shown here is derived from an EMBL/GenBank/DDBJ whole genome shotgun (WGS) entry which is preliminary data.</text>
</comment>